<dbReference type="PANTHER" id="PTHR43680">
    <property type="entry name" value="NITRATE REDUCTASE MOLYBDENUM COFACTOR ASSEMBLY CHAPERONE"/>
    <property type="match status" value="1"/>
</dbReference>
<dbReference type="Proteomes" id="UP000036106">
    <property type="component" value="Chromosome"/>
</dbReference>
<dbReference type="Gene3D" id="1.10.3480.10">
    <property type="entry name" value="TorD-like"/>
    <property type="match status" value="1"/>
</dbReference>
<organism evidence="2 3">
    <name type="scientific">Companilactobacillus ginsenosidimutans</name>
    <dbReference type="NCBI Taxonomy" id="1007676"/>
    <lineage>
        <taxon>Bacteria</taxon>
        <taxon>Bacillati</taxon>
        <taxon>Bacillota</taxon>
        <taxon>Bacilli</taxon>
        <taxon>Lactobacillales</taxon>
        <taxon>Lactobacillaceae</taxon>
        <taxon>Companilactobacillus</taxon>
    </lineage>
</organism>
<reference evidence="3" key="1">
    <citation type="submission" date="2015-07" db="EMBL/GenBank/DDBJ databases">
        <title>Lactobacillus ginsenosidimutans/EMML 3141/ whole genome sequencing.</title>
        <authorList>
            <person name="Kim M.K."/>
            <person name="Im W.-T."/>
            <person name="Srinivasan S."/>
            <person name="Lee J.-J."/>
        </authorList>
    </citation>
    <scope>NUCLEOTIDE SEQUENCE [LARGE SCALE GENOMIC DNA]</scope>
    <source>
        <strain evidence="3">EMML 3041</strain>
    </source>
</reference>
<sequence length="199" mass="23522">MINIEKLNSLKGGFIYLSKMIDYPTQDILNPDFLDDFKKNYPNTPHKDELTEIITAMQAYTLEDIKTHYVSLFELNNRYTLYMTYYKMTDSRERGQVLAKLKMLYEMFGVQIEGTELSDYLPLMLEFLTFSDWKDDYRQQDLKLLFSVIEDGTFNLLEKSEEESDDLYFRTISIIRAELRSCVEQPEVKQPKMTQTGGE</sequence>
<accession>A0A0H4R272</accession>
<dbReference type="GO" id="GO:0042128">
    <property type="term" value="P:nitrate assimilation"/>
    <property type="evidence" value="ECO:0007669"/>
    <property type="project" value="UniProtKB-KW"/>
</dbReference>
<dbReference type="AlphaFoldDB" id="A0A0H4R272"/>
<dbReference type="EMBL" id="CP012034">
    <property type="protein sequence ID" value="AKP67835.1"/>
    <property type="molecule type" value="Genomic_DNA"/>
</dbReference>
<proteinExistence type="predicted"/>
<dbReference type="SUPFAM" id="SSF89155">
    <property type="entry name" value="TorD-like"/>
    <property type="match status" value="1"/>
</dbReference>
<dbReference type="InterPro" id="IPR036411">
    <property type="entry name" value="TorD-like_sf"/>
</dbReference>
<dbReference type="GO" id="GO:0051082">
    <property type="term" value="F:unfolded protein binding"/>
    <property type="evidence" value="ECO:0007669"/>
    <property type="project" value="InterPro"/>
</dbReference>
<dbReference type="InterPro" id="IPR020945">
    <property type="entry name" value="DMSO/NO3_reduct_chaperone"/>
</dbReference>
<dbReference type="Pfam" id="PF02613">
    <property type="entry name" value="Nitrate_red_del"/>
    <property type="match status" value="1"/>
</dbReference>
<evidence type="ECO:0000313" key="3">
    <source>
        <dbReference type="Proteomes" id="UP000036106"/>
    </source>
</evidence>
<dbReference type="STRING" id="1007676.ABM34_10035"/>
<keyword evidence="3" id="KW-1185">Reference proteome</keyword>
<dbReference type="PANTHER" id="PTHR43680:SF2">
    <property type="entry name" value="NITRATE REDUCTASE MOLYBDENUM COFACTOR ASSEMBLY CHAPERONE NARJ"/>
    <property type="match status" value="1"/>
</dbReference>
<dbReference type="NCBIfam" id="TIGR00684">
    <property type="entry name" value="narJ"/>
    <property type="match status" value="1"/>
</dbReference>
<dbReference type="KEGG" id="lgn:ABM34_10035"/>
<evidence type="ECO:0000256" key="1">
    <source>
        <dbReference type="ARBA" id="ARBA00023063"/>
    </source>
</evidence>
<dbReference type="RefSeq" id="WP_048705457.1">
    <property type="nucleotide sequence ID" value="NZ_CP012034.1"/>
</dbReference>
<keyword evidence="1" id="KW-0534">Nitrate assimilation</keyword>
<name>A0A0H4R272_9LACO</name>
<gene>
    <name evidence="2" type="ORF">ABM34_10035</name>
</gene>
<dbReference type="OrthoDB" id="5296272at2"/>
<dbReference type="InterPro" id="IPR003765">
    <property type="entry name" value="NO3_reductase_chaperone_NarJ"/>
</dbReference>
<dbReference type="GO" id="GO:0051131">
    <property type="term" value="P:chaperone-mediated protein complex assembly"/>
    <property type="evidence" value="ECO:0007669"/>
    <property type="project" value="InterPro"/>
</dbReference>
<dbReference type="GO" id="GO:0016530">
    <property type="term" value="F:metallochaperone activity"/>
    <property type="evidence" value="ECO:0007669"/>
    <property type="project" value="TreeGrafter"/>
</dbReference>
<protein>
    <submittedName>
        <fullName evidence="2">Nitrate reductase</fullName>
    </submittedName>
</protein>
<dbReference type="PATRIC" id="fig|1007676.4.peg.2031"/>
<evidence type="ECO:0000313" key="2">
    <source>
        <dbReference type="EMBL" id="AKP67835.1"/>
    </source>
</evidence>